<sequence length="218" mass="23349">MQRGRQESIASISSTSSTSSHSSISTQNTTVAIDWRHGTPPRDPHRFGPGVDFEAIMRLPQPPYRDPFNFFAPTPPMVGDREPSPMLWGLGPDSSPITGDWEAVSQRWPEVAARNDASSGAQSGPSSSPSKRTKGQGVSPTRRSTRVSVPTRPMEPYTITIPSPSRSRRVVSGSSTTSTPPKASPRRGTKRVPQPGEKASGSSGSGTRGGVKSRKSRK</sequence>
<dbReference type="AlphaFoldDB" id="A0A9P7UQY1"/>
<keyword evidence="3" id="KW-1185">Reference proteome</keyword>
<dbReference type="KEGG" id="more:E1B28_009639"/>
<gene>
    <name evidence="2" type="ORF">E1B28_009639</name>
</gene>
<reference evidence="2" key="1">
    <citation type="journal article" date="2021" name="Genome Biol. Evol.">
        <title>The assembled and annotated genome of the fairy-ring fungus Marasmius oreades.</title>
        <authorList>
            <person name="Hiltunen M."/>
            <person name="Ament-Velasquez S.L."/>
            <person name="Johannesson H."/>
        </authorList>
    </citation>
    <scope>NUCLEOTIDE SEQUENCE</scope>
    <source>
        <strain evidence="2">03SP1</strain>
    </source>
</reference>
<feature type="region of interest" description="Disordered" evidence="1">
    <location>
        <begin position="1"/>
        <end position="50"/>
    </location>
</feature>
<name>A0A9P7UQY1_9AGAR</name>
<accession>A0A9P7UQY1</accession>
<feature type="compositionally biased region" description="Low complexity" evidence="1">
    <location>
        <begin position="8"/>
        <end position="26"/>
    </location>
</feature>
<protein>
    <submittedName>
        <fullName evidence="2">Uncharacterized protein</fullName>
    </submittedName>
</protein>
<dbReference type="OrthoDB" id="10424561at2759"/>
<comment type="caution">
    <text evidence="2">The sequence shown here is derived from an EMBL/GenBank/DDBJ whole genome shotgun (WGS) entry which is preliminary data.</text>
</comment>
<feature type="region of interest" description="Disordered" evidence="1">
    <location>
        <begin position="82"/>
        <end position="218"/>
    </location>
</feature>
<evidence type="ECO:0000313" key="3">
    <source>
        <dbReference type="Proteomes" id="UP001049176"/>
    </source>
</evidence>
<dbReference type="EMBL" id="CM032186">
    <property type="protein sequence ID" value="KAG7090530.1"/>
    <property type="molecule type" value="Genomic_DNA"/>
</dbReference>
<proteinExistence type="predicted"/>
<dbReference type="GeneID" id="66078715"/>
<evidence type="ECO:0000313" key="2">
    <source>
        <dbReference type="EMBL" id="KAG7090530.1"/>
    </source>
</evidence>
<dbReference type="RefSeq" id="XP_043007000.1">
    <property type="nucleotide sequence ID" value="XM_043154545.1"/>
</dbReference>
<feature type="compositionally biased region" description="Basic and acidic residues" evidence="1">
    <location>
        <begin position="34"/>
        <end position="46"/>
    </location>
</feature>
<dbReference type="Proteomes" id="UP001049176">
    <property type="component" value="Chromosome 6"/>
</dbReference>
<evidence type="ECO:0000256" key="1">
    <source>
        <dbReference type="SAM" id="MobiDB-lite"/>
    </source>
</evidence>
<feature type="compositionally biased region" description="Low complexity" evidence="1">
    <location>
        <begin position="117"/>
        <end position="130"/>
    </location>
</feature>
<feature type="compositionally biased region" description="Low complexity" evidence="1">
    <location>
        <begin position="138"/>
        <end position="181"/>
    </location>
</feature>
<organism evidence="2 3">
    <name type="scientific">Marasmius oreades</name>
    <name type="common">fairy-ring Marasmius</name>
    <dbReference type="NCBI Taxonomy" id="181124"/>
    <lineage>
        <taxon>Eukaryota</taxon>
        <taxon>Fungi</taxon>
        <taxon>Dikarya</taxon>
        <taxon>Basidiomycota</taxon>
        <taxon>Agaricomycotina</taxon>
        <taxon>Agaricomycetes</taxon>
        <taxon>Agaricomycetidae</taxon>
        <taxon>Agaricales</taxon>
        <taxon>Marasmiineae</taxon>
        <taxon>Marasmiaceae</taxon>
        <taxon>Marasmius</taxon>
    </lineage>
</organism>